<dbReference type="InterPro" id="IPR050736">
    <property type="entry name" value="Sensor_HK_Regulatory"/>
</dbReference>
<dbReference type="CDD" id="cd00082">
    <property type="entry name" value="HisKA"/>
    <property type="match status" value="1"/>
</dbReference>
<feature type="transmembrane region" description="Helical" evidence="7">
    <location>
        <begin position="70"/>
        <end position="96"/>
    </location>
</feature>
<organism evidence="9 10">
    <name type="scientific">Natronolimnobius baerhuensis</name>
    <dbReference type="NCBI Taxonomy" id="253108"/>
    <lineage>
        <taxon>Archaea</taxon>
        <taxon>Methanobacteriati</taxon>
        <taxon>Methanobacteriota</taxon>
        <taxon>Stenosarchaea group</taxon>
        <taxon>Halobacteria</taxon>
        <taxon>Halobacteriales</taxon>
        <taxon>Natrialbaceae</taxon>
        <taxon>Natronolimnobius</taxon>
    </lineage>
</organism>
<feature type="transmembrane region" description="Helical" evidence="7">
    <location>
        <begin position="44"/>
        <end position="64"/>
    </location>
</feature>
<dbReference type="OrthoDB" id="8127at2157"/>
<evidence type="ECO:0000256" key="6">
    <source>
        <dbReference type="ARBA" id="ARBA00023012"/>
    </source>
</evidence>
<dbReference type="PANTHER" id="PTHR43711">
    <property type="entry name" value="TWO-COMPONENT HISTIDINE KINASE"/>
    <property type="match status" value="1"/>
</dbReference>
<keyword evidence="7" id="KW-0472">Membrane</keyword>
<feature type="transmembrane region" description="Helical" evidence="7">
    <location>
        <begin position="12"/>
        <end position="32"/>
    </location>
</feature>
<dbReference type="Proteomes" id="UP000196084">
    <property type="component" value="Unassembled WGS sequence"/>
</dbReference>
<dbReference type="CDD" id="cd00075">
    <property type="entry name" value="HATPase"/>
    <property type="match status" value="1"/>
</dbReference>
<dbReference type="SUPFAM" id="SSF47384">
    <property type="entry name" value="Homodimeric domain of signal transducing histidine kinase"/>
    <property type="match status" value="1"/>
</dbReference>
<accession>A0A202ED69</accession>
<keyword evidence="3" id="KW-0597">Phosphoprotein</keyword>
<dbReference type="GO" id="GO:0000155">
    <property type="term" value="F:phosphorelay sensor kinase activity"/>
    <property type="evidence" value="ECO:0007669"/>
    <property type="project" value="InterPro"/>
</dbReference>
<dbReference type="EC" id="2.7.13.3" evidence="2"/>
<dbReference type="InterPro" id="IPR005467">
    <property type="entry name" value="His_kinase_dom"/>
</dbReference>
<feature type="transmembrane region" description="Helical" evidence="7">
    <location>
        <begin position="211"/>
        <end position="228"/>
    </location>
</feature>
<evidence type="ECO:0000256" key="2">
    <source>
        <dbReference type="ARBA" id="ARBA00012438"/>
    </source>
</evidence>
<dbReference type="InterPro" id="IPR003661">
    <property type="entry name" value="HisK_dim/P_dom"/>
</dbReference>
<dbReference type="PRINTS" id="PR00344">
    <property type="entry name" value="BCTRLSENSOR"/>
</dbReference>
<feature type="domain" description="Histidine kinase" evidence="8">
    <location>
        <begin position="350"/>
        <end position="545"/>
    </location>
</feature>
<dbReference type="InterPro" id="IPR031621">
    <property type="entry name" value="HisKA_7TM"/>
</dbReference>
<keyword evidence="5 9" id="KW-0418">Kinase</keyword>
<keyword evidence="4" id="KW-0808">Transferase</keyword>
<feature type="transmembrane region" description="Helical" evidence="7">
    <location>
        <begin position="150"/>
        <end position="170"/>
    </location>
</feature>
<evidence type="ECO:0000256" key="3">
    <source>
        <dbReference type="ARBA" id="ARBA00022553"/>
    </source>
</evidence>
<keyword evidence="7" id="KW-0812">Transmembrane</keyword>
<comment type="caution">
    <text evidence="9">The sequence shown here is derived from an EMBL/GenBank/DDBJ whole genome shotgun (WGS) entry which is preliminary data.</text>
</comment>
<protein>
    <recommendedName>
        <fullName evidence="2">histidine kinase</fullName>
        <ecNumber evidence="2">2.7.13.3</ecNumber>
    </recommendedName>
</protein>
<name>A0A202ED69_9EURY</name>
<feature type="transmembrane region" description="Helical" evidence="7">
    <location>
        <begin position="182"/>
        <end position="199"/>
    </location>
</feature>
<comment type="catalytic activity">
    <reaction evidence="1">
        <text>ATP + protein L-histidine = ADP + protein N-phospho-L-histidine.</text>
        <dbReference type="EC" id="2.7.13.3"/>
    </reaction>
</comment>
<dbReference type="Pfam" id="PF16927">
    <property type="entry name" value="HisKA_7TM"/>
    <property type="match status" value="1"/>
</dbReference>
<dbReference type="PROSITE" id="PS50109">
    <property type="entry name" value="HIS_KIN"/>
    <property type="match status" value="1"/>
</dbReference>
<evidence type="ECO:0000256" key="7">
    <source>
        <dbReference type="SAM" id="Phobius"/>
    </source>
</evidence>
<gene>
    <name evidence="9" type="ORF">B2G88_05180</name>
</gene>
<dbReference type="InterPro" id="IPR003594">
    <property type="entry name" value="HATPase_dom"/>
</dbReference>
<keyword evidence="10" id="KW-1185">Reference proteome</keyword>
<dbReference type="PANTHER" id="PTHR43711:SF1">
    <property type="entry name" value="HISTIDINE KINASE 1"/>
    <property type="match status" value="1"/>
</dbReference>
<dbReference type="InterPro" id="IPR036890">
    <property type="entry name" value="HATPase_C_sf"/>
</dbReference>
<evidence type="ECO:0000313" key="9">
    <source>
        <dbReference type="EMBL" id="OVE86182.1"/>
    </source>
</evidence>
<dbReference type="Gene3D" id="3.30.565.10">
    <property type="entry name" value="Histidine kinase-like ATPase, C-terminal domain"/>
    <property type="match status" value="1"/>
</dbReference>
<dbReference type="SUPFAM" id="SSF55874">
    <property type="entry name" value="ATPase domain of HSP90 chaperone/DNA topoisomerase II/histidine kinase"/>
    <property type="match status" value="1"/>
</dbReference>
<keyword evidence="6" id="KW-0902">Two-component regulatory system</keyword>
<dbReference type="RefSeq" id="WP_087714155.1">
    <property type="nucleotide sequence ID" value="NZ_MWPH01000001.1"/>
</dbReference>
<evidence type="ECO:0000259" key="8">
    <source>
        <dbReference type="PROSITE" id="PS50109"/>
    </source>
</evidence>
<dbReference type="EMBL" id="MWPH01000001">
    <property type="protein sequence ID" value="OVE86182.1"/>
    <property type="molecule type" value="Genomic_DNA"/>
</dbReference>
<dbReference type="AlphaFoldDB" id="A0A202ED69"/>
<dbReference type="InterPro" id="IPR004358">
    <property type="entry name" value="Sig_transdc_His_kin-like_C"/>
</dbReference>
<sequence length="547" mass="60108">MAQFGLEEPLLLLHVGVFTITGLVCLVSLRGLARIEDADTRRGLGALLVLSCGWTFAHVAYLLAPTPTLQYIAFLGGLIIGIASVGPWLYFCSAYTGRTLHRMRTVRWAALATFLAVVLVKVTNPIHGQYFSAEVDTTPFRHLAIHHEPLHWIIMGLAYALASIGLFMLFELFTKVSYETTPLVVVVGLTGVPVVFDFLGNVTPYLLEVTYSPLGVAAFAVGILYVYVERFQTVQLTGESDNPVILLDQADCVHEWNHTAETLFPGLEHAEQEPVDAVDSALADALDGPDQIIPITQFNPTRYYRVTTNPFSADSTRIGRMITLTDVSEREQYRRKIERQNERLEQFASIVSHDLRNPLTVAKGGLELASETGELDHLAYVEEAHQRMEALIEDLLSLARSGIDIDETESVELGTVARESWEMVDSAEATLAVADSLTVQADRERLRQALENLYRNAIEHGGEDVTITIGTLSDDAGFFVEDDGVGIPSEHRDELFEPGFTTQQGGTGFGLAIVAEIVTAHQWEISVTESAAGGARFEIRGIESSSE</sequence>
<dbReference type="Pfam" id="PF02518">
    <property type="entry name" value="HATPase_c"/>
    <property type="match status" value="1"/>
</dbReference>
<dbReference type="InterPro" id="IPR036097">
    <property type="entry name" value="HisK_dim/P_sf"/>
</dbReference>
<evidence type="ECO:0000256" key="5">
    <source>
        <dbReference type="ARBA" id="ARBA00022777"/>
    </source>
</evidence>
<reference evidence="9 10" key="1">
    <citation type="submission" date="2017-02" db="EMBL/GenBank/DDBJ databases">
        <title>Natronthermophilus aegyptiacus gen. nov.,sp. nov., an aerobic, extremely halophilic alkalithermophilic archaeon isolated from the athalassohaline Wadi An Natrun, Egypt.</title>
        <authorList>
            <person name="Zhao B."/>
        </authorList>
    </citation>
    <scope>NUCLEOTIDE SEQUENCE [LARGE SCALE GENOMIC DNA]</scope>
    <source>
        <strain evidence="9 10">CGMCC 1.3597</strain>
    </source>
</reference>
<evidence type="ECO:0000256" key="1">
    <source>
        <dbReference type="ARBA" id="ARBA00000085"/>
    </source>
</evidence>
<evidence type="ECO:0000313" key="10">
    <source>
        <dbReference type="Proteomes" id="UP000196084"/>
    </source>
</evidence>
<feature type="transmembrane region" description="Helical" evidence="7">
    <location>
        <begin position="108"/>
        <end position="130"/>
    </location>
</feature>
<dbReference type="Pfam" id="PF00512">
    <property type="entry name" value="HisKA"/>
    <property type="match status" value="1"/>
</dbReference>
<proteinExistence type="predicted"/>
<dbReference type="SMART" id="SM00388">
    <property type="entry name" value="HisKA"/>
    <property type="match status" value="1"/>
</dbReference>
<dbReference type="SMART" id="SM00387">
    <property type="entry name" value="HATPase_c"/>
    <property type="match status" value="1"/>
</dbReference>
<keyword evidence="7" id="KW-1133">Transmembrane helix</keyword>
<dbReference type="Gene3D" id="1.10.287.130">
    <property type="match status" value="1"/>
</dbReference>
<evidence type="ECO:0000256" key="4">
    <source>
        <dbReference type="ARBA" id="ARBA00022679"/>
    </source>
</evidence>